<dbReference type="AlphaFoldDB" id="A0AA86N311"/>
<evidence type="ECO:0000313" key="3">
    <source>
        <dbReference type="EMBL" id="CAI4033702.1"/>
    </source>
</evidence>
<dbReference type="Proteomes" id="UP001179121">
    <property type="component" value="Chromosome"/>
</dbReference>
<dbReference type="EMBL" id="OX365700">
    <property type="protein sequence ID" value="CAI4033702.1"/>
    <property type="molecule type" value="Genomic_DNA"/>
</dbReference>
<feature type="region of interest" description="Disordered" evidence="1">
    <location>
        <begin position="165"/>
        <end position="189"/>
    </location>
</feature>
<keyword evidence="4" id="KW-1185">Reference proteome</keyword>
<protein>
    <submittedName>
        <fullName evidence="3">Uncharacterized protein</fullName>
    </submittedName>
</protein>
<feature type="signal peptide" evidence="2">
    <location>
        <begin position="1"/>
        <end position="24"/>
    </location>
</feature>
<evidence type="ECO:0000313" key="4">
    <source>
        <dbReference type="Proteomes" id="UP001179121"/>
    </source>
</evidence>
<name>A0AA86N311_9BACT</name>
<evidence type="ECO:0000256" key="1">
    <source>
        <dbReference type="SAM" id="MobiDB-lite"/>
    </source>
</evidence>
<accession>A0AA86N311</accession>
<gene>
    <name evidence="3" type="ORF">DNFV4_04144</name>
</gene>
<feature type="chain" id="PRO_5041655391" evidence="2">
    <location>
        <begin position="25"/>
        <end position="189"/>
    </location>
</feature>
<proteinExistence type="predicted"/>
<evidence type="ECO:0000256" key="2">
    <source>
        <dbReference type="SAM" id="SignalP"/>
    </source>
</evidence>
<dbReference type="KEGG" id="nti:DNFV4_04144"/>
<organism evidence="3 4">
    <name type="scientific">Nitrospira tepida</name>
    <dbReference type="NCBI Taxonomy" id="2973512"/>
    <lineage>
        <taxon>Bacteria</taxon>
        <taxon>Pseudomonadati</taxon>
        <taxon>Nitrospirota</taxon>
        <taxon>Nitrospiria</taxon>
        <taxon>Nitrospirales</taxon>
        <taxon>Nitrospiraceae</taxon>
        <taxon>Nitrospira</taxon>
    </lineage>
</organism>
<reference evidence="3" key="1">
    <citation type="submission" date="2022-10" db="EMBL/GenBank/DDBJ databases">
        <authorList>
            <person name="Koch H."/>
        </authorList>
    </citation>
    <scope>NUCLEOTIDE SEQUENCE</scope>
    <source>
        <strain evidence="3">DNF</strain>
    </source>
</reference>
<keyword evidence="2" id="KW-0732">Signal</keyword>
<sequence>MAAIFTIISSLIFTMLWAPVSSTADVGDGSAAVRQRADQAFERLHQLAGNQQTGAAVSRQERSLPLDPTSYSPDSYLIGTGHGDLAKGRITCQRVAELSARTDLAKQIRVLVKEHAIDRVRERTGHNSEQDIEILREELVQEYLQGVKIIDRRFDEANGTCSSTAVMPKQAVAPGLQRKSSEPPPHPAR</sequence>
<dbReference type="RefSeq" id="WP_289271133.1">
    <property type="nucleotide sequence ID" value="NZ_OX365700.1"/>
</dbReference>